<dbReference type="Proteomes" id="UP001050975">
    <property type="component" value="Unassembled WGS sequence"/>
</dbReference>
<evidence type="ECO:0000259" key="10">
    <source>
        <dbReference type="Pfam" id="PF12323"/>
    </source>
</evidence>
<feature type="compositionally biased region" description="Basic residues" evidence="7">
    <location>
        <begin position="257"/>
        <end position="271"/>
    </location>
</feature>
<feature type="domain" description="Cas12f1-like TNB" evidence="9">
    <location>
        <begin position="350"/>
        <end position="413"/>
    </location>
</feature>
<keyword evidence="5" id="KW-0238">DNA-binding</keyword>
<evidence type="ECO:0000259" key="8">
    <source>
        <dbReference type="Pfam" id="PF01385"/>
    </source>
</evidence>
<comment type="caution">
    <text evidence="11">The sequence shown here is derived from an EMBL/GenBank/DDBJ whole genome shotgun (WGS) entry which is preliminary data.</text>
</comment>
<dbReference type="GO" id="GO:0006310">
    <property type="term" value="P:DNA recombination"/>
    <property type="evidence" value="ECO:0007669"/>
    <property type="project" value="UniProtKB-KW"/>
</dbReference>
<evidence type="ECO:0000313" key="11">
    <source>
        <dbReference type="EMBL" id="GET42769.1"/>
    </source>
</evidence>
<dbReference type="Pfam" id="PF07282">
    <property type="entry name" value="Cas12f1-like_TNB"/>
    <property type="match status" value="1"/>
</dbReference>
<name>A0AAV3XJX4_9CYAN</name>
<evidence type="ECO:0000256" key="7">
    <source>
        <dbReference type="SAM" id="MobiDB-lite"/>
    </source>
</evidence>
<dbReference type="InterPro" id="IPR010095">
    <property type="entry name" value="Cas12f1-like_TNB"/>
</dbReference>
<accession>A0AAV3XJX4</accession>
<keyword evidence="3" id="KW-0479">Metal-binding</keyword>
<dbReference type="NCBIfam" id="NF040570">
    <property type="entry name" value="guided_TnpB"/>
    <property type="match status" value="1"/>
</dbReference>
<dbReference type="InterPro" id="IPR021027">
    <property type="entry name" value="Transposase_put_HTH"/>
</dbReference>
<evidence type="ECO:0000256" key="1">
    <source>
        <dbReference type="ARBA" id="ARBA00008761"/>
    </source>
</evidence>
<dbReference type="EMBL" id="BLAY01000181">
    <property type="protein sequence ID" value="GET42769.1"/>
    <property type="molecule type" value="Genomic_DNA"/>
</dbReference>
<evidence type="ECO:0000256" key="5">
    <source>
        <dbReference type="ARBA" id="ARBA00023125"/>
    </source>
</evidence>
<evidence type="ECO:0000256" key="6">
    <source>
        <dbReference type="ARBA" id="ARBA00023172"/>
    </source>
</evidence>
<dbReference type="GO" id="GO:0003677">
    <property type="term" value="F:DNA binding"/>
    <property type="evidence" value="ECO:0007669"/>
    <property type="project" value="UniProtKB-KW"/>
</dbReference>
<evidence type="ECO:0000259" key="9">
    <source>
        <dbReference type="Pfam" id="PF07282"/>
    </source>
</evidence>
<feature type="domain" description="Probable transposase IS891/IS1136/IS1341" evidence="8">
    <location>
        <begin position="229"/>
        <end position="315"/>
    </location>
</feature>
<dbReference type="Pfam" id="PF12323">
    <property type="entry name" value="HTH_OrfB_IS605"/>
    <property type="match status" value="1"/>
</dbReference>
<reference evidence="11" key="1">
    <citation type="submission" date="2019-10" db="EMBL/GenBank/DDBJ databases">
        <title>Draft genome sequece of Microseira wollei NIES-4236.</title>
        <authorList>
            <person name="Yamaguchi H."/>
            <person name="Suzuki S."/>
            <person name="Kawachi M."/>
        </authorList>
    </citation>
    <scope>NUCLEOTIDE SEQUENCE</scope>
    <source>
        <strain evidence="11">NIES-4236</strain>
    </source>
</reference>
<keyword evidence="2" id="KW-0815">Transposition</keyword>
<evidence type="ECO:0000256" key="4">
    <source>
        <dbReference type="ARBA" id="ARBA00022833"/>
    </source>
</evidence>
<sequence length="462" mass="53310">MKLNYQYRIYPFTAQIEKMNKWLRICRYLYNRWLGQCLDWWDRNRCPINACPLICHLPELADNPYLTDLKAQLPELKKDLVTVKWSGELLDLSGVYSTVLQDVYTSRLKKAMERYVKGDSTGFRSGRPRYKTEADYRSFKFPQAKNEWIDIVNRILKLPFIGGVQIRLHRRLPRGFKLKTVQAIKKADGWYVNLCVEDSGVPEFTPDDLAPTWDNSLGIDAVLFGDDYLATSDGNKIESLKSFRKSADKLAQVSQRKSARKRGSNRRRKLAKREARIHQRIARARKDHAFKTAHKLVKTGKKVFFHEELEIRNLTLSNKAKQDESGKFLDNGQTAKSGLNKSWLDAAIGQAFQTLEYIAAKAGARVLPVNPAYTSQYLSYRDQAVFANCGIREYWDEVENIWVDRDINAAVNIKRVGLGLFLTLNSRSGKIKVSHTDSTAMEVLRFFRELQKPTLGSSRKRR</sequence>
<keyword evidence="6" id="KW-0233">DNA recombination</keyword>
<dbReference type="GO" id="GO:0032196">
    <property type="term" value="P:transposition"/>
    <property type="evidence" value="ECO:0007669"/>
    <property type="project" value="UniProtKB-KW"/>
</dbReference>
<feature type="region of interest" description="Disordered" evidence="7">
    <location>
        <begin position="251"/>
        <end position="274"/>
    </location>
</feature>
<protein>
    <submittedName>
        <fullName evidence="11">Transposase IS605 family protein</fullName>
    </submittedName>
</protein>
<dbReference type="RefSeq" id="WP_226590814.1">
    <property type="nucleotide sequence ID" value="NZ_BLAY01000181.1"/>
</dbReference>
<keyword evidence="4" id="KW-0862">Zinc</keyword>
<proteinExistence type="inferred from homology"/>
<feature type="domain" description="Transposase putative helix-turn-helix" evidence="10">
    <location>
        <begin position="1"/>
        <end position="45"/>
    </location>
</feature>
<dbReference type="AlphaFoldDB" id="A0AAV3XJX4"/>
<dbReference type="InterPro" id="IPR001959">
    <property type="entry name" value="Transposase"/>
</dbReference>
<comment type="similarity">
    <text evidence="1">In the C-terminal section; belongs to the transposase 35 family.</text>
</comment>
<dbReference type="GO" id="GO:0046872">
    <property type="term" value="F:metal ion binding"/>
    <property type="evidence" value="ECO:0007669"/>
    <property type="project" value="UniProtKB-KW"/>
</dbReference>
<keyword evidence="12" id="KW-1185">Reference proteome</keyword>
<organism evidence="11 12">
    <name type="scientific">Microseira wollei NIES-4236</name>
    <dbReference type="NCBI Taxonomy" id="2530354"/>
    <lineage>
        <taxon>Bacteria</taxon>
        <taxon>Bacillati</taxon>
        <taxon>Cyanobacteriota</taxon>
        <taxon>Cyanophyceae</taxon>
        <taxon>Oscillatoriophycideae</taxon>
        <taxon>Aerosakkonematales</taxon>
        <taxon>Aerosakkonemataceae</taxon>
        <taxon>Microseira</taxon>
    </lineage>
</organism>
<evidence type="ECO:0000313" key="12">
    <source>
        <dbReference type="Proteomes" id="UP001050975"/>
    </source>
</evidence>
<gene>
    <name evidence="11" type="ORF">MiSe_75870</name>
</gene>
<dbReference type="Pfam" id="PF01385">
    <property type="entry name" value="OrfB_IS605"/>
    <property type="match status" value="1"/>
</dbReference>
<evidence type="ECO:0000256" key="3">
    <source>
        <dbReference type="ARBA" id="ARBA00022723"/>
    </source>
</evidence>
<evidence type="ECO:0000256" key="2">
    <source>
        <dbReference type="ARBA" id="ARBA00022578"/>
    </source>
</evidence>